<dbReference type="SUPFAM" id="SSF46689">
    <property type="entry name" value="Homeodomain-like"/>
    <property type="match status" value="2"/>
</dbReference>
<evidence type="ECO:0000256" key="2">
    <source>
        <dbReference type="ARBA" id="ARBA00023125"/>
    </source>
</evidence>
<name>A0A8J8MMI2_9FIRM</name>
<evidence type="ECO:0000256" key="3">
    <source>
        <dbReference type="ARBA" id="ARBA00023163"/>
    </source>
</evidence>
<dbReference type="InterPro" id="IPR009057">
    <property type="entry name" value="Homeodomain-like_sf"/>
</dbReference>
<organism evidence="5 6">
    <name type="scientific">Vallitalea pronyensis</name>
    <dbReference type="NCBI Taxonomy" id="1348613"/>
    <lineage>
        <taxon>Bacteria</taxon>
        <taxon>Bacillati</taxon>
        <taxon>Bacillota</taxon>
        <taxon>Clostridia</taxon>
        <taxon>Lachnospirales</taxon>
        <taxon>Vallitaleaceae</taxon>
        <taxon>Vallitalea</taxon>
    </lineage>
</organism>
<keyword evidence="3" id="KW-0804">Transcription</keyword>
<dbReference type="Pfam" id="PF02311">
    <property type="entry name" value="AraC_binding"/>
    <property type="match status" value="1"/>
</dbReference>
<dbReference type="InterPro" id="IPR020449">
    <property type="entry name" value="Tscrpt_reg_AraC-type_HTH"/>
</dbReference>
<protein>
    <submittedName>
        <fullName evidence="5">AraC family transcriptional regulator</fullName>
    </submittedName>
</protein>
<dbReference type="PRINTS" id="PR00032">
    <property type="entry name" value="HTHARAC"/>
</dbReference>
<dbReference type="GO" id="GO:0043565">
    <property type="term" value="F:sequence-specific DNA binding"/>
    <property type="evidence" value="ECO:0007669"/>
    <property type="project" value="InterPro"/>
</dbReference>
<dbReference type="InterPro" id="IPR018060">
    <property type="entry name" value="HTH_AraC"/>
</dbReference>
<proteinExistence type="predicted"/>
<dbReference type="PROSITE" id="PS01124">
    <property type="entry name" value="HTH_ARAC_FAMILY_2"/>
    <property type="match status" value="1"/>
</dbReference>
<dbReference type="SMART" id="SM00342">
    <property type="entry name" value="HTH_ARAC"/>
    <property type="match status" value="1"/>
</dbReference>
<dbReference type="InterPro" id="IPR037923">
    <property type="entry name" value="HTH-like"/>
</dbReference>
<dbReference type="PANTHER" id="PTHR43280:SF30">
    <property type="entry name" value="MMSAB OPERON REGULATORY PROTEIN"/>
    <property type="match status" value="1"/>
</dbReference>
<dbReference type="InterPro" id="IPR003313">
    <property type="entry name" value="AraC-bd"/>
</dbReference>
<evidence type="ECO:0000313" key="5">
    <source>
        <dbReference type="EMBL" id="QUI24485.1"/>
    </source>
</evidence>
<keyword evidence="2" id="KW-0238">DNA-binding</keyword>
<dbReference type="GO" id="GO:0003700">
    <property type="term" value="F:DNA-binding transcription factor activity"/>
    <property type="evidence" value="ECO:0007669"/>
    <property type="project" value="InterPro"/>
</dbReference>
<dbReference type="KEGG" id="vpy:HZI73_20230"/>
<dbReference type="EMBL" id="CP058649">
    <property type="protein sequence ID" value="QUI24485.1"/>
    <property type="molecule type" value="Genomic_DNA"/>
</dbReference>
<dbReference type="PANTHER" id="PTHR43280">
    <property type="entry name" value="ARAC-FAMILY TRANSCRIPTIONAL REGULATOR"/>
    <property type="match status" value="1"/>
</dbReference>
<evidence type="ECO:0000313" key="6">
    <source>
        <dbReference type="Proteomes" id="UP000683246"/>
    </source>
</evidence>
<keyword evidence="6" id="KW-1185">Reference proteome</keyword>
<sequence length="296" mass="35290">MKRIRIPEGFHNQKHVVLPRIFIDEVRMHPLIQPLYITDIGFYPNAQYHFRERNGGCEQNILILCTKGCGWIDMHGRREHIEANTCCIIPKGIPHSYGTSDEHAWDIYWMHFDGYHASSFYETHMLTKNYFLTINEKQQRLLIDLFNTMYSALENGNSMDQMIYVCSVLNHFLCEIFFRYKKRMTSSNKQIEYIETAIEYMKENVENNITLHQLTKEMNLSKNHLIYLFKNKTGYTPIDYFIRLKMQRACQYLDLTNMTIAQVSKKMGYDDPYYFSRLFKKIMSTSPSYYRKNGKG</sequence>
<feature type="domain" description="HTH araC/xylS-type" evidence="4">
    <location>
        <begin position="195"/>
        <end position="293"/>
    </location>
</feature>
<accession>A0A8J8MMI2</accession>
<dbReference type="Gene3D" id="1.10.10.60">
    <property type="entry name" value="Homeodomain-like"/>
    <property type="match status" value="2"/>
</dbReference>
<dbReference type="Pfam" id="PF12833">
    <property type="entry name" value="HTH_18"/>
    <property type="match status" value="1"/>
</dbReference>
<dbReference type="AlphaFoldDB" id="A0A8J8MMI2"/>
<reference evidence="5" key="1">
    <citation type="submission" date="2020-07" db="EMBL/GenBank/DDBJ databases">
        <title>Vallitalea pronyensis genome.</title>
        <authorList>
            <person name="Postec A."/>
        </authorList>
    </citation>
    <scope>NUCLEOTIDE SEQUENCE</scope>
    <source>
        <strain evidence="5">FatNI3</strain>
    </source>
</reference>
<keyword evidence="1" id="KW-0805">Transcription regulation</keyword>
<dbReference type="Proteomes" id="UP000683246">
    <property type="component" value="Chromosome"/>
</dbReference>
<dbReference type="CDD" id="cd06986">
    <property type="entry name" value="cupin_MmsR-like_N"/>
    <property type="match status" value="1"/>
</dbReference>
<gene>
    <name evidence="5" type="ORF">HZI73_20230</name>
</gene>
<evidence type="ECO:0000256" key="1">
    <source>
        <dbReference type="ARBA" id="ARBA00023015"/>
    </source>
</evidence>
<dbReference type="RefSeq" id="WP_212695178.1">
    <property type="nucleotide sequence ID" value="NZ_CP058649.1"/>
</dbReference>
<dbReference type="Gene3D" id="2.60.120.280">
    <property type="entry name" value="Regulatory protein AraC"/>
    <property type="match status" value="1"/>
</dbReference>
<dbReference type="SUPFAM" id="SSF51215">
    <property type="entry name" value="Regulatory protein AraC"/>
    <property type="match status" value="1"/>
</dbReference>
<evidence type="ECO:0000259" key="4">
    <source>
        <dbReference type="PROSITE" id="PS01124"/>
    </source>
</evidence>